<evidence type="ECO:0000313" key="2">
    <source>
        <dbReference type="Proteomes" id="UP000629468"/>
    </source>
</evidence>
<dbReference type="EMBL" id="JABXXO010000003">
    <property type="protein sequence ID" value="KAF7782965.1"/>
    <property type="molecule type" value="Genomic_DNA"/>
</dbReference>
<organism evidence="1 2">
    <name type="scientific">Agaricus bisporus var. burnettii</name>
    <dbReference type="NCBI Taxonomy" id="192524"/>
    <lineage>
        <taxon>Eukaryota</taxon>
        <taxon>Fungi</taxon>
        <taxon>Dikarya</taxon>
        <taxon>Basidiomycota</taxon>
        <taxon>Agaricomycotina</taxon>
        <taxon>Agaricomycetes</taxon>
        <taxon>Agaricomycetidae</taxon>
        <taxon>Agaricales</taxon>
        <taxon>Agaricineae</taxon>
        <taxon>Agaricaceae</taxon>
        <taxon>Agaricus</taxon>
    </lineage>
</organism>
<gene>
    <name evidence="1" type="ORF">Agabi119p4_2341</name>
</gene>
<protein>
    <submittedName>
        <fullName evidence="1">Uncharacterized protein</fullName>
    </submittedName>
</protein>
<reference evidence="1 2" key="1">
    <citation type="journal article" name="Sci. Rep.">
        <title>Telomere-to-telomere assembled and centromere annotated genomes of the two main subspecies of the button mushroom Agaricus bisporus reveal especially polymorphic chromosome ends.</title>
        <authorList>
            <person name="Sonnenberg A.S.M."/>
            <person name="Sedaghat-Telgerd N."/>
            <person name="Lavrijssen B."/>
            <person name="Ohm R.A."/>
            <person name="Hendrickx P.M."/>
            <person name="Scholtmeijer K."/>
            <person name="Baars J.J.P."/>
            <person name="van Peer A."/>
        </authorList>
    </citation>
    <scope>NUCLEOTIDE SEQUENCE [LARGE SCALE GENOMIC DNA]</scope>
    <source>
        <strain evidence="1 2">H119_p4</strain>
    </source>
</reference>
<proteinExistence type="predicted"/>
<dbReference type="Proteomes" id="UP000629468">
    <property type="component" value="Unassembled WGS sequence"/>
</dbReference>
<comment type="caution">
    <text evidence="1">The sequence shown here is derived from an EMBL/GenBank/DDBJ whole genome shotgun (WGS) entry which is preliminary data.</text>
</comment>
<sequence>MSLNPISAWIDDRDTRVRFRGDWRIGGTPGDFNGTVSSSTRVGDSFVIPFYGQSIVVYGTIDASSGGVVTNYSIDGAPPMQMSSQRGAVDTGKQQFWASPALNLSQHELTVTMVKVNHDILEPDEGTIWFDYFTVD</sequence>
<evidence type="ECO:0000313" key="1">
    <source>
        <dbReference type="EMBL" id="KAF7782965.1"/>
    </source>
</evidence>
<dbReference type="AlphaFoldDB" id="A0A8H7F948"/>
<name>A0A8H7F948_AGABI</name>
<dbReference type="Gene3D" id="2.60.120.260">
    <property type="entry name" value="Galactose-binding domain-like"/>
    <property type="match status" value="1"/>
</dbReference>
<accession>A0A8H7F948</accession>